<dbReference type="AlphaFoldDB" id="A0A1G8BDS3"/>
<dbReference type="PANTHER" id="PTHR43466">
    <property type="entry name" value="2-OXO-4-HYDROXY-4-CARBOXY-5-UREIDOIMIDAZOLINE DECARBOXYLASE-RELATED"/>
    <property type="match status" value="1"/>
</dbReference>
<keyword evidence="4" id="KW-0659">Purine metabolism</keyword>
<dbReference type="InterPro" id="IPR018020">
    <property type="entry name" value="OHCU_decarboxylase"/>
</dbReference>
<dbReference type="GO" id="GO:0051997">
    <property type="term" value="F:2-oxo-4-hydroxy-4-carboxy-5-ureidoimidazoline decarboxylase activity"/>
    <property type="evidence" value="ECO:0007669"/>
    <property type="project" value="UniProtKB-EC"/>
</dbReference>
<dbReference type="RefSeq" id="WP_072740134.1">
    <property type="nucleotide sequence ID" value="NZ_CP048813.1"/>
</dbReference>
<proteinExistence type="predicted"/>
<dbReference type="EC" id="4.1.1.97" evidence="3"/>
<dbReference type="Pfam" id="PF09349">
    <property type="entry name" value="OHCU_decarbox"/>
    <property type="match status" value="1"/>
</dbReference>
<dbReference type="NCBIfam" id="NF010372">
    <property type="entry name" value="PRK13798.1"/>
    <property type="match status" value="1"/>
</dbReference>
<dbReference type="NCBIfam" id="TIGR03180">
    <property type="entry name" value="UraD_2"/>
    <property type="match status" value="1"/>
</dbReference>
<reference evidence="8 9" key="1">
    <citation type="submission" date="2016-10" db="EMBL/GenBank/DDBJ databases">
        <authorList>
            <person name="de Groot N.N."/>
        </authorList>
    </citation>
    <scope>NUCLEOTIDE SEQUENCE [LARGE SCALE GENOMIC DNA]</scope>
    <source>
        <strain evidence="8 9">DSM 44892</strain>
    </source>
</reference>
<dbReference type="EMBL" id="FNDN01000001">
    <property type="protein sequence ID" value="SDH31349.1"/>
    <property type="molecule type" value="Genomic_DNA"/>
</dbReference>
<dbReference type="Gene3D" id="1.10.3330.10">
    <property type="entry name" value="Oxo-4-hydroxy-4-carboxy-5-ureidoimidazoline decarboxylase"/>
    <property type="match status" value="1"/>
</dbReference>
<dbReference type="InterPro" id="IPR036778">
    <property type="entry name" value="OHCU_decarboxylase_sf"/>
</dbReference>
<evidence type="ECO:0000256" key="2">
    <source>
        <dbReference type="ARBA" id="ARBA00004754"/>
    </source>
</evidence>
<dbReference type="GO" id="GO:0019628">
    <property type="term" value="P:urate catabolic process"/>
    <property type="evidence" value="ECO:0007669"/>
    <property type="project" value="TreeGrafter"/>
</dbReference>
<comment type="pathway">
    <text evidence="2">Purine metabolism; urate degradation; (S)-allantoin from urate: step 3/3.</text>
</comment>
<sequence>MTAATTRFDDLTEDEAVATLLACCASPQWAARIAAARPYADLGALLEYADTVLTNLPDSEIDAALAGHPRIGDRPDNAASAREQSAVTDADRAVLADLREANEQYERTFGHVYLVCASGRTAEELLAVLRTRLGHDAATERLILRDELVKITRLRLTRMATDDEFLPDPDRKQT</sequence>
<protein>
    <recommendedName>
        <fullName evidence="3">2-oxo-4-hydroxy-4-carboxy-5-ureidoimidazoline decarboxylase</fullName>
        <ecNumber evidence="3">4.1.1.97</ecNumber>
    </recommendedName>
</protein>
<organism evidence="8 9">
    <name type="scientific">Rhodococcus triatomae</name>
    <dbReference type="NCBI Taxonomy" id="300028"/>
    <lineage>
        <taxon>Bacteria</taxon>
        <taxon>Bacillati</taxon>
        <taxon>Actinomycetota</taxon>
        <taxon>Actinomycetes</taxon>
        <taxon>Mycobacteriales</taxon>
        <taxon>Nocardiaceae</taxon>
        <taxon>Rhodococcus</taxon>
    </lineage>
</organism>
<keyword evidence="9" id="KW-1185">Reference proteome</keyword>
<evidence type="ECO:0000313" key="9">
    <source>
        <dbReference type="Proteomes" id="UP000183263"/>
    </source>
</evidence>
<keyword evidence="6" id="KW-0456">Lyase</keyword>
<gene>
    <name evidence="8" type="ORF">SAMN05444695_101838</name>
</gene>
<dbReference type="Proteomes" id="UP000183263">
    <property type="component" value="Unassembled WGS sequence"/>
</dbReference>
<dbReference type="PANTHER" id="PTHR43466:SF1">
    <property type="entry name" value="2-OXO-4-HYDROXY-4-CARBOXY-5-UREIDOIMIDAZOLINE DECARBOXYLASE-RELATED"/>
    <property type="match status" value="1"/>
</dbReference>
<evidence type="ECO:0000259" key="7">
    <source>
        <dbReference type="Pfam" id="PF09349"/>
    </source>
</evidence>
<evidence type="ECO:0000256" key="3">
    <source>
        <dbReference type="ARBA" id="ARBA00012257"/>
    </source>
</evidence>
<evidence type="ECO:0000256" key="4">
    <source>
        <dbReference type="ARBA" id="ARBA00022631"/>
    </source>
</evidence>
<evidence type="ECO:0000256" key="6">
    <source>
        <dbReference type="ARBA" id="ARBA00023239"/>
    </source>
</evidence>
<accession>A0A1G8BDS3</accession>
<evidence type="ECO:0000256" key="1">
    <source>
        <dbReference type="ARBA" id="ARBA00001163"/>
    </source>
</evidence>
<feature type="domain" description="Oxo-4-hydroxy-4-carboxy-5-ureidoimidazoline decarboxylase" evidence="7">
    <location>
        <begin position="11"/>
        <end position="156"/>
    </location>
</feature>
<dbReference type="GO" id="GO:0006144">
    <property type="term" value="P:purine nucleobase metabolic process"/>
    <property type="evidence" value="ECO:0007669"/>
    <property type="project" value="UniProtKB-KW"/>
</dbReference>
<name>A0A1G8BDS3_9NOCA</name>
<comment type="catalytic activity">
    <reaction evidence="1">
        <text>5-hydroxy-2-oxo-4-ureido-2,5-dihydro-1H-imidazole-5-carboxylate + H(+) = (S)-allantoin + CO2</text>
        <dbReference type="Rhea" id="RHEA:26301"/>
        <dbReference type="ChEBI" id="CHEBI:15378"/>
        <dbReference type="ChEBI" id="CHEBI:15678"/>
        <dbReference type="ChEBI" id="CHEBI:16526"/>
        <dbReference type="ChEBI" id="CHEBI:58639"/>
        <dbReference type="EC" id="4.1.1.97"/>
    </reaction>
</comment>
<evidence type="ECO:0000256" key="5">
    <source>
        <dbReference type="ARBA" id="ARBA00022793"/>
    </source>
</evidence>
<dbReference type="InterPro" id="IPR017595">
    <property type="entry name" value="OHCU_decarboxylase-2"/>
</dbReference>
<evidence type="ECO:0000313" key="8">
    <source>
        <dbReference type="EMBL" id="SDH31349.1"/>
    </source>
</evidence>
<dbReference type="OrthoDB" id="5243781at2"/>
<dbReference type="SUPFAM" id="SSF158694">
    <property type="entry name" value="UraD-Like"/>
    <property type="match status" value="1"/>
</dbReference>
<keyword evidence="5" id="KW-0210">Decarboxylase</keyword>